<evidence type="ECO:0000256" key="11">
    <source>
        <dbReference type="ARBA" id="ARBA00030193"/>
    </source>
</evidence>
<dbReference type="NCBIfam" id="TIGR01496">
    <property type="entry name" value="DHPS"/>
    <property type="match status" value="1"/>
</dbReference>
<evidence type="ECO:0000313" key="15">
    <source>
        <dbReference type="EMBL" id="MBB6695659.1"/>
    </source>
</evidence>
<dbReference type="EC" id="2.5.1.15" evidence="5 13"/>
<dbReference type="Proteomes" id="UP000553776">
    <property type="component" value="Unassembled WGS sequence"/>
</dbReference>
<dbReference type="SUPFAM" id="SSF51717">
    <property type="entry name" value="Dihydropteroate synthetase-like"/>
    <property type="match status" value="1"/>
</dbReference>
<evidence type="ECO:0000256" key="9">
    <source>
        <dbReference type="ARBA" id="ARBA00022842"/>
    </source>
</evidence>
<evidence type="ECO:0000256" key="13">
    <source>
        <dbReference type="RuleBase" id="RU361205"/>
    </source>
</evidence>
<name>A0A841U715_9BACL</name>
<keyword evidence="9 13" id="KW-0460">Magnesium</keyword>
<dbReference type="Pfam" id="PF00809">
    <property type="entry name" value="Pterin_bind"/>
    <property type="match status" value="1"/>
</dbReference>
<comment type="catalytic activity">
    <reaction evidence="1">
        <text>(7,8-dihydropterin-6-yl)methyl diphosphate + 4-aminobenzoate = 7,8-dihydropteroate + diphosphate</text>
        <dbReference type="Rhea" id="RHEA:19949"/>
        <dbReference type="ChEBI" id="CHEBI:17836"/>
        <dbReference type="ChEBI" id="CHEBI:17839"/>
        <dbReference type="ChEBI" id="CHEBI:33019"/>
        <dbReference type="ChEBI" id="CHEBI:72950"/>
        <dbReference type="EC" id="2.5.1.15"/>
    </reaction>
</comment>
<dbReference type="PROSITE" id="PS00792">
    <property type="entry name" value="DHPS_1"/>
    <property type="match status" value="1"/>
</dbReference>
<dbReference type="InterPro" id="IPR000489">
    <property type="entry name" value="Pterin-binding_dom"/>
</dbReference>
<comment type="similarity">
    <text evidence="4 13">Belongs to the DHPS family.</text>
</comment>
<evidence type="ECO:0000256" key="2">
    <source>
        <dbReference type="ARBA" id="ARBA00001946"/>
    </source>
</evidence>
<keyword evidence="8 13" id="KW-0479">Metal-binding</keyword>
<feature type="domain" description="Pterin-binding" evidence="14">
    <location>
        <begin position="24"/>
        <end position="270"/>
    </location>
</feature>
<dbReference type="InterPro" id="IPR006390">
    <property type="entry name" value="DHP_synth_dom"/>
</dbReference>
<proteinExistence type="inferred from homology"/>
<dbReference type="GO" id="GO:0046654">
    <property type="term" value="P:tetrahydrofolate biosynthetic process"/>
    <property type="evidence" value="ECO:0007669"/>
    <property type="project" value="UniProtKB-UniPathway"/>
</dbReference>
<comment type="function">
    <text evidence="12 13">Catalyzes the condensation of para-aminobenzoate (pABA) with 6-hydroxymethyl-7,8-dihydropterin diphosphate (DHPt-PP) to form 7,8-dihydropteroate (H2Pte), the immediate precursor of folate derivatives.</text>
</comment>
<dbReference type="GO" id="GO:0005829">
    <property type="term" value="C:cytosol"/>
    <property type="evidence" value="ECO:0007669"/>
    <property type="project" value="TreeGrafter"/>
</dbReference>
<dbReference type="PANTHER" id="PTHR20941:SF1">
    <property type="entry name" value="FOLIC ACID SYNTHESIS PROTEIN FOL1"/>
    <property type="match status" value="1"/>
</dbReference>
<evidence type="ECO:0000259" key="14">
    <source>
        <dbReference type="PROSITE" id="PS50972"/>
    </source>
</evidence>
<evidence type="ECO:0000256" key="12">
    <source>
        <dbReference type="ARBA" id="ARBA00053449"/>
    </source>
</evidence>
<dbReference type="PROSITE" id="PS00793">
    <property type="entry name" value="DHPS_2"/>
    <property type="match status" value="1"/>
</dbReference>
<dbReference type="PROSITE" id="PS50972">
    <property type="entry name" value="PTERIN_BINDING"/>
    <property type="match status" value="1"/>
</dbReference>
<keyword evidence="16" id="KW-1185">Reference proteome</keyword>
<dbReference type="CDD" id="cd00739">
    <property type="entry name" value="DHPS"/>
    <property type="match status" value="1"/>
</dbReference>
<gene>
    <name evidence="15" type="primary">folP</name>
    <name evidence="15" type="ORF">H7B90_30130</name>
</gene>
<dbReference type="GO" id="GO:0004156">
    <property type="term" value="F:dihydropteroate synthase activity"/>
    <property type="evidence" value="ECO:0007669"/>
    <property type="project" value="UniProtKB-EC"/>
</dbReference>
<dbReference type="RefSeq" id="WP_185139611.1">
    <property type="nucleotide sequence ID" value="NZ_JACJVR010000134.1"/>
</dbReference>
<comment type="pathway">
    <text evidence="3 13">Cofactor biosynthesis; tetrahydrofolate biosynthesis; 7,8-dihydrofolate from 2-amino-4-hydroxy-6-hydroxymethyl-7,8-dihydropteridine diphosphate and 4-aminobenzoate: step 1/2.</text>
</comment>
<dbReference type="PANTHER" id="PTHR20941">
    <property type="entry name" value="FOLATE SYNTHESIS PROTEINS"/>
    <property type="match status" value="1"/>
</dbReference>
<evidence type="ECO:0000256" key="6">
    <source>
        <dbReference type="ARBA" id="ARBA00016919"/>
    </source>
</evidence>
<evidence type="ECO:0000256" key="7">
    <source>
        <dbReference type="ARBA" id="ARBA00022679"/>
    </source>
</evidence>
<evidence type="ECO:0000256" key="3">
    <source>
        <dbReference type="ARBA" id="ARBA00004763"/>
    </source>
</evidence>
<organism evidence="15 16">
    <name type="scientific">Cohnella xylanilytica</name>
    <dbReference type="NCBI Taxonomy" id="557555"/>
    <lineage>
        <taxon>Bacteria</taxon>
        <taxon>Bacillati</taxon>
        <taxon>Bacillota</taxon>
        <taxon>Bacilli</taxon>
        <taxon>Bacillales</taxon>
        <taxon>Paenibacillaceae</taxon>
        <taxon>Cohnella</taxon>
    </lineage>
</organism>
<keyword evidence="7 13" id="KW-0808">Transferase</keyword>
<dbReference type="InterPro" id="IPR045031">
    <property type="entry name" value="DHP_synth-like"/>
</dbReference>
<comment type="cofactor">
    <cofactor evidence="2 13">
        <name>Mg(2+)</name>
        <dbReference type="ChEBI" id="CHEBI:18420"/>
    </cofactor>
</comment>
<dbReference type="EMBL" id="JACJVR010000134">
    <property type="protein sequence ID" value="MBB6695659.1"/>
    <property type="molecule type" value="Genomic_DNA"/>
</dbReference>
<dbReference type="Gene3D" id="3.20.20.20">
    <property type="entry name" value="Dihydropteroate synthase-like"/>
    <property type="match status" value="1"/>
</dbReference>
<protein>
    <recommendedName>
        <fullName evidence="6 13">Dihydropteroate synthase</fullName>
        <shortName evidence="13">DHPS</shortName>
        <ecNumber evidence="5 13">2.5.1.15</ecNumber>
    </recommendedName>
    <alternativeName>
        <fullName evidence="11 13">Dihydropteroate pyrophosphorylase</fullName>
    </alternativeName>
</protein>
<comment type="caution">
    <text evidence="15">The sequence shown here is derived from an EMBL/GenBank/DDBJ whole genome shotgun (WGS) entry which is preliminary data.</text>
</comment>
<evidence type="ECO:0000313" key="16">
    <source>
        <dbReference type="Proteomes" id="UP000553776"/>
    </source>
</evidence>
<evidence type="ECO:0000256" key="1">
    <source>
        <dbReference type="ARBA" id="ARBA00000012"/>
    </source>
</evidence>
<dbReference type="GO" id="GO:0046872">
    <property type="term" value="F:metal ion binding"/>
    <property type="evidence" value="ECO:0007669"/>
    <property type="project" value="UniProtKB-KW"/>
</dbReference>
<sequence length="285" mass="31551">MKPIFYQRTYEWDDGLRLELGRRTLVMGILNVTPDSFSDGGRYFDPEAAVERARRMAEEGADLIDIGGESTRPGHEPVSAEEEIRRIVPVIRAVREAVKLPISVDTYKAETARHALEAGAHILNDIWGFRNDSAMASVAADYGCPVILMHNRRDRDYSDFVPDVLADLRQSVDRAHAAGVQDENIWLDPGFGFAKDYGQHLELMGRLGELNRLGYPVLLATSRKSFIQKTLGLPADDVLEGTGATTALGIMQGCQIVRVHDVRQMRRVADMTDAIAYYGTGEGGS</sequence>
<dbReference type="GO" id="GO:0046656">
    <property type="term" value="P:folic acid biosynthetic process"/>
    <property type="evidence" value="ECO:0007669"/>
    <property type="project" value="UniProtKB-KW"/>
</dbReference>
<evidence type="ECO:0000256" key="4">
    <source>
        <dbReference type="ARBA" id="ARBA00009503"/>
    </source>
</evidence>
<evidence type="ECO:0000256" key="5">
    <source>
        <dbReference type="ARBA" id="ARBA00012458"/>
    </source>
</evidence>
<dbReference type="AlphaFoldDB" id="A0A841U715"/>
<evidence type="ECO:0000256" key="8">
    <source>
        <dbReference type="ARBA" id="ARBA00022723"/>
    </source>
</evidence>
<reference evidence="15 16" key="1">
    <citation type="submission" date="2020-08" db="EMBL/GenBank/DDBJ databases">
        <title>Cohnella phylogeny.</title>
        <authorList>
            <person name="Dunlap C."/>
        </authorList>
    </citation>
    <scope>NUCLEOTIDE SEQUENCE [LARGE SCALE GENOMIC DNA]</scope>
    <source>
        <strain evidence="15 16">DSM 25239</strain>
    </source>
</reference>
<dbReference type="FunFam" id="3.20.20.20:FF:000006">
    <property type="entry name" value="Dihydropteroate synthase"/>
    <property type="match status" value="1"/>
</dbReference>
<evidence type="ECO:0000256" key="10">
    <source>
        <dbReference type="ARBA" id="ARBA00022909"/>
    </source>
</evidence>
<dbReference type="InterPro" id="IPR011005">
    <property type="entry name" value="Dihydropteroate_synth-like_sf"/>
</dbReference>
<dbReference type="UniPathway" id="UPA00077">
    <property type="reaction ID" value="UER00156"/>
</dbReference>
<keyword evidence="10 13" id="KW-0289">Folate biosynthesis</keyword>
<accession>A0A841U715</accession>